<proteinExistence type="predicted"/>
<evidence type="ECO:0000256" key="5">
    <source>
        <dbReference type="PROSITE-ProRule" id="PRU10137"/>
    </source>
</evidence>
<dbReference type="InParanoid" id="F0S1R8"/>
<dbReference type="InterPro" id="IPR050639">
    <property type="entry name" value="SSR_resolvase"/>
</dbReference>
<dbReference type="PROSITE" id="PS00397">
    <property type="entry name" value="RECOMBINASES_1"/>
    <property type="match status" value="1"/>
</dbReference>
<dbReference type="EMBL" id="CP002543">
    <property type="protein sequence ID" value="ADY72923.1"/>
    <property type="molecule type" value="Genomic_DNA"/>
</dbReference>
<feature type="active site" description="O-(5'-phospho-DNA)-serine intermediate" evidence="4 5">
    <location>
        <position position="69"/>
    </location>
</feature>
<dbReference type="HOGENOM" id="CLU_082093_0_0_0"/>
<dbReference type="Pfam" id="PF13411">
    <property type="entry name" value="MerR_1"/>
    <property type="match status" value="1"/>
</dbReference>
<dbReference type="eggNOG" id="COG2452">
    <property type="taxonomic scope" value="Bacteria"/>
</dbReference>
<dbReference type="InterPro" id="IPR036162">
    <property type="entry name" value="Resolvase-like_N_sf"/>
</dbReference>
<dbReference type="InterPro" id="IPR006118">
    <property type="entry name" value="Recombinase_CS"/>
</dbReference>
<dbReference type="SMART" id="SM00857">
    <property type="entry name" value="Resolvase"/>
    <property type="match status" value="1"/>
</dbReference>
<keyword evidence="8" id="KW-1185">Reference proteome</keyword>
<dbReference type="SUPFAM" id="SSF53041">
    <property type="entry name" value="Resolvase-like"/>
    <property type="match status" value="1"/>
</dbReference>
<feature type="domain" description="Resolvase/invertase-type recombinase catalytic" evidence="6">
    <location>
        <begin position="61"/>
        <end position="204"/>
    </location>
</feature>
<dbReference type="Gene3D" id="1.10.1660.10">
    <property type="match status" value="1"/>
</dbReference>
<sequence>MKGTMRTSEFARRVGLHPQTVRAMVKRGELRPYITPSGQFRFTEEHVKQVLGLKGIERKGKTVIYARVSTQKQRKYLENQVEACRNFLVSKGYSVDEVITDVASSFNFKRRELNKLLDECFNGEVGVICIYSKDRLSRIAYDLFEEILKRLGIEILIVDKSEGLLTDEQLKDAVEEMISFIHYITSKIYSSRSYKRKKIEKCIKEVVNAPNDERNND</sequence>
<dbReference type="OrthoDB" id="460054at2"/>
<dbReference type="InterPro" id="IPR009061">
    <property type="entry name" value="DNA-bd_dom_put_sf"/>
</dbReference>
<protein>
    <submittedName>
        <fullName evidence="7">Resolvase domain</fullName>
    </submittedName>
</protein>
<evidence type="ECO:0000256" key="2">
    <source>
        <dbReference type="ARBA" id="ARBA00023125"/>
    </source>
</evidence>
<accession>F0S1R8</accession>
<dbReference type="GO" id="GO:0000150">
    <property type="term" value="F:DNA strand exchange activity"/>
    <property type="evidence" value="ECO:0007669"/>
    <property type="project" value="InterPro"/>
</dbReference>
<dbReference type="InterPro" id="IPR006119">
    <property type="entry name" value="Resolv_N"/>
</dbReference>
<keyword evidence="2" id="KW-0238">DNA-binding</keyword>
<evidence type="ECO:0000256" key="1">
    <source>
        <dbReference type="ARBA" id="ARBA00022908"/>
    </source>
</evidence>
<gene>
    <name evidence="7" type="ordered locus">Dester_0266</name>
</gene>
<dbReference type="RefSeq" id="WP_013637882.1">
    <property type="nucleotide sequence ID" value="NC_015185.1"/>
</dbReference>
<reference evidence="8" key="2">
    <citation type="submission" date="2011-02" db="EMBL/GenBank/DDBJ databases">
        <title>The complete genome of Desulfurobacterium thermolithotrophum DSM 11699.</title>
        <authorList>
            <consortium name="US DOE Joint Genome Institute (JGI-PGF)"/>
            <person name="Lucas S."/>
            <person name="Copeland A."/>
            <person name="Lapidus A."/>
            <person name="Bruce D."/>
            <person name="Goodwin L."/>
            <person name="Pitluck S."/>
            <person name="Kyrpides N."/>
            <person name="Mavromatis K."/>
            <person name="Pagani I."/>
            <person name="Ivanova N."/>
            <person name="Mikhailova N."/>
            <person name="Daligault H."/>
            <person name="Detter J.C."/>
            <person name="Tapia R."/>
            <person name="Han C."/>
            <person name="Land M."/>
            <person name="Hauser L."/>
            <person name="Markowitz V."/>
            <person name="Cheng J.-F."/>
            <person name="Hugenholtz P."/>
            <person name="Woyke T."/>
            <person name="Wu D."/>
            <person name="Spring S."/>
            <person name="Brambilla E."/>
            <person name="Klenk H.-P."/>
            <person name="Eisen J.A."/>
        </authorList>
    </citation>
    <scope>NUCLEOTIDE SEQUENCE [LARGE SCALE GENOMIC DNA]</scope>
    <source>
        <strain evidence="8">DSM 11699 / BSA</strain>
    </source>
</reference>
<keyword evidence="3" id="KW-0233">DNA recombination</keyword>
<dbReference type="Gene3D" id="3.40.50.1390">
    <property type="entry name" value="Resolvase, N-terminal catalytic domain"/>
    <property type="match status" value="1"/>
</dbReference>
<dbReference type="GO" id="GO:0006355">
    <property type="term" value="P:regulation of DNA-templated transcription"/>
    <property type="evidence" value="ECO:0007669"/>
    <property type="project" value="InterPro"/>
</dbReference>
<dbReference type="PANTHER" id="PTHR30461:SF2">
    <property type="entry name" value="SERINE RECOMBINASE PINE-RELATED"/>
    <property type="match status" value="1"/>
</dbReference>
<dbReference type="InterPro" id="IPR000551">
    <property type="entry name" value="MerR-type_HTH_dom"/>
</dbReference>
<dbReference type="PROSITE" id="PS51736">
    <property type="entry name" value="RECOMBINASES_3"/>
    <property type="match status" value="1"/>
</dbReference>
<dbReference type="NCBIfam" id="NF033518">
    <property type="entry name" value="transpos_IS607"/>
    <property type="match status" value="1"/>
</dbReference>
<dbReference type="KEGG" id="dte:Dester_0266"/>
<evidence type="ECO:0000256" key="4">
    <source>
        <dbReference type="PIRSR" id="PIRSR606118-50"/>
    </source>
</evidence>
<dbReference type="Pfam" id="PF00239">
    <property type="entry name" value="Resolvase"/>
    <property type="match status" value="1"/>
</dbReference>
<dbReference type="Proteomes" id="UP000007102">
    <property type="component" value="Chromosome"/>
</dbReference>
<dbReference type="GO" id="GO:0015074">
    <property type="term" value="P:DNA integration"/>
    <property type="evidence" value="ECO:0007669"/>
    <property type="project" value="UniProtKB-KW"/>
</dbReference>
<dbReference type="PANTHER" id="PTHR30461">
    <property type="entry name" value="DNA-INVERTASE FROM LAMBDOID PROPHAGE"/>
    <property type="match status" value="1"/>
</dbReference>
<reference evidence="7 8" key="1">
    <citation type="journal article" date="2011" name="Stand. Genomic Sci.">
        <title>Complete genome sequence of the thermophilic sulfur-reducer Desulfurobacterium thermolithotrophum type strain (BSA(T)) from a deep-sea hydrothermal vent.</title>
        <authorList>
            <person name="Goker M."/>
            <person name="Daligault H."/>
            <person name="Mwirichia R."/>
            <person name="Lapidus A."/>
            <person name="Lucas S."/>
            <person name="Deshpande S."/>
            <person name="Pagani I."/>
            <person name="Tapia R."/>
            <person name="Cheng J.F."/>
            <person name="Goodwin L."/>
            <person name="Pitluck S."/>
            <person name="Liolios K."/>
            <person name="Ivanova N."/>
            <person name="Mavromatis K."/>
            <person name="Mikhailova N."/>
            <person name="Pati A."/>
            <person name="Chen A."/>
            <person name="Palaniappan K."/>
            <person name="Han C."/>
            <person name="Land M."/>
            <person name="Hauser L."/>
            <person name="Pan C."/>
            <person name="Brambilla E.M."/>
            <person name="Rohde M."/>
            <person name="Spring S."/>
            <person name="Sikorski J."/>
            <person name="Wirth R."/>
            <person name="Detter J.C."/>
            <person name="Woyke T."/>
            <person name="Bristow J."/>
            <person name="Eisen J.A."/>
            <person name="Markowitz V."/>
            <person name="Hugenholtz P."/>
            <person name="Kyrpides N.C."/>
            <person name="Klenk H.P."/>
        </authorList>
    </citation>
    <scope>NUCLEOTIDE SEQUENCE [LARGE SCALE GENOMIC DNA]</scope>
    <source>
        <strain evidence="8">DSM 11699 / BSA</strain>
    </source>
</reference>
<dbReference type="STRING" id="868864.Dester_0266"/>
<dbReference type="Gene3D" id="1.10.287.2170">
    <property type="match status" value="1"/>
</dbReference>
<evidence type="ECO:0000256" key="3">
    <source>
        <dbReference type="ARBA" id="ARBA00023172"/>
    </source>
</evidence>
<keyword evidence="1" id="KW-0229">DNA integration</keyword>
<name>F0S1R8_DESTD</name>
<organism evidence="7 8">
    <name type="scientific">Desulfurobacterium thermolithotrophum (strain DSM 11699 / BSA)</name>
    <dbReference type="NCBI Taxonomy" id="868864"/>
    <lineage>
        <taxon>Bacteria</taxon>
        <taxon>Pseudomonadati</taxon>
        <taxon>Aquificota</taxon>
        <taxon>Aquificia</taxon>
        <taxon>Desulfurobacteriales</taxon>
        <taxon>Desulfurobacteriaceae</taxon>
        <taxon>Desulfurobacterium</taxon>
    </lineage>
</organism>
<dbReference type="AlphaFoldDB" id="F0S1R8"/>
<dbReference type="SUPFAM" id="SSF46955">
    <property type="entry name" value="Putative DNA-binding domain"/>
    <property type="match status" value="1"/>
</dbReference>
<dbReference type="InterPro" id="IPR048046">
    <property type="entry name" value="Transpos_IS607"/>
</dbReference>
<evidence type="ECO:0000259" key="6">
    <source>
        <dbReference type="PROSITE" id="PS51736"/>
    </source>
</evidence>
<evidence type="ECO:0000313" key="8">
    <source>
        <dbReference type="Proteomes" id="UP000007102"/>
    </source>
</evidence>
<dbReference type="GO" id="GO:0003677">
    <property type="term" value="F:DNA binding"/>
    <property type="evidence" value="ECO:0007669"/>
    <property type="project" value="UniProtKB-KW"/>
</dbReference>
<evidence type="ECO:0000313" key="7">
    <source>
        <dbReference type="EMBL" id="ADY72923.1"/>
    </source>
</evidence>